<name>A0A5E4PPF3_9NEOP</name>
<proteinExistence type="predicted"/>
<dbReference type="EMBL" id="FZQP02000093">
    <property type="protein sequence ID" value="VVC87214.1"/>
    <property type="molecule type" value="Genomic_DNA"/>
</dbReference>
<reference evidence="1 2" key="1">
    <citation type="submission" date="2017-07" db="EMBL/GenBank/DDBJ databases">
        <authorList>
            <person name="Talla V."/>
            <person name="Backstrom N."/>
        </authorList>
    </citation>
    <scope>NUCLEOTIDE SEQUENCE [LARGE SCALE GENOMIC DNA]</scope>
</reference>
<evidence type="ECO:0000313" key="2">
    <source>
        <dbReference type="Proteomes" id="UP000324832"/>
    </source>
</evidence>
<dbReference type="Proteomes" id="UP000324832">
    <property type="component" value="Unassembled WGS sequence"/>
</dbReference>
<gene>
    <name evidence="1" type="ORF">LSINAPIS_LOCUS878</name>
</gene>
<keyword evidence="2" id="KW-1185">Reference proteome</keyword>
<accession>A0A5E4PPF3</accession>
<protein>
    <submittedName>
        <fullName evidence="1">Uncharacterized protein</fullName>
    </submittedName>
</protein>
<dbReference type="AlphaFoldDB" id="A0A5E4PPF3"/>
<sequence>MCPGSWYLFKHAQLHNNVDSTLVDRGARLTSLAQPAISYAVLTLVNYVSAESCTAVRRQTCRVDSLSDIIF</sequence>
<evidence type="ECO:0000313" key="1">
    <source>
        <dbReference type="EMBL" id="VVC87214.1"/>
    </source>
</evidence>
<organism evidence="1 2">
    <name type="scientific">Leptidea sinapis</name>
    <dbReference type="NCBI Taxonomy" id="189913"/>
    <lineage>
        <taxon>Eukaryota</taxon>
        <taxon>Metazoa</taxon>
        <taxon>Ecdysozoa</taxon>
        <taxon>Arthropoda</taxon>
        <taxon>Hexapoda</taxon>
        <taxon>Insecta</taxon>
        <taxon>Pterygota</taxon>
        <taxon>Neoptera</taxon>
        <taxon>Endopterygota</taxon>
        <taxon>Lepidoptera</taxon>
        <taxon>Glossata</taxon>
        <taxon>Ditrysia</taxon>
        <taxon>Papilionoidea</taxon>
        <taxon>Pieridae</taxon>
        <taxon>Dismorphiinae</taxon>
        <taxon>Leptidea</taxon>
    </lineage>
</organism>